<accession>A0A9X0CHB1</accession>
<dbReference type="EMBL" id="MU827358">
    <property type="protein sequence ID" value="KAJ7351708.1"/>
    <property type="molecule type" value="Genomic_DNA"/>
</dbReference>
<name>A0A9X0CHB1_9CNID</name>
<evidence type="ECO:0000313" key="3">
    <source>
        <dbReference type="Proteomes" id="UP001163046"/>
    </source>
</evidence>
<reference evidence="2" key="1">
    <citation type="submission" date="2023-01" db="EMBL/GenBank/DDBJ databases">
        <title>Genome assembly of the deep-sea coral Lophelia pertusa.</title>
        <authorList>
            <person name="Herrera S."/>
            <person name="Cordes E."/>
        </authorList>
    </citation>
    <scope>NUCLEOTIDE SEQUENCE</scope>
    <source>
        <strain evidence="2">USNM1676648</strain>
        <tissue evidence="2">Polyp</tissue>
    </source>
</reference>
<evidence type="ECO:0000313" key="2">
    <source>
        <dbReference type="EMBL" id="KAJ7351708.1"/>
    </source>
</evidence>
<keyword evidence="1" id="KW-0812">Transmembrane</keyword>
<gene>
    <name evidence="2" type="ORF">OS493_035968</name>
</gene>
<dbReference type="AlphaFoldDB" id="A0A9X0CHB1"/>
<feature type="transmembrane region" description="Helical" evidence="1">
    <location>
        <begin position="292"/>
        <end position="316"/>
    </location>
</feature>
<dbReference type="Proteomes" id="UP001163046">
    <property type="component" value="Unassembled WGS sequence"/>
</dbReference>
<keyword evidence="1" id="KW-0472">Membrane</keyword>
<keyword evidence="3" id="KW-1185">Reference proteome</keyword>
<organism evidence="2 3">
    <name type="scientific">Desmophyllum pertusum</name>
    <dbReference type="NCBI Taxonomy" id="174260"/>
    <lineage>
        <taxon>Eukaryota</taxon>
        <taxon>Metazoa</taxon>
        <taxon>Cnidaria</taxon>
        <taxon>Anthozoa</taxon>
        <taxon>Hexacorallia</taxon>
        <taxon>Scleractinia</taxon>
        <taxon>Caryophylliina</taxon>
        <taxon>Caryophylliidae</taxon>
        <taxon>Desmophyllum</taxon>
    </lineage>
</organism>
<proteinExistence type="predicted"/>
<evidence type="ECO:0000256" key="1">
    <source>
        <dbReference type="SAM" id="Phobius"/>
    </source>
</evidence>
<protein>
    <submittedName>
        <fullName evidence="2">Uncharacterized protein</fullName>
    </submittedName>
</protein>
<feature type="transmembrane region" description="Helical" evidence="1">
    <location>
        <begin position="124"/>
        <end position="146"/>
    </location>
</feature>
<keyword evidence="1" id="KW-1133">Transmembrane helix</keyword>
<feature type="transmembrane region" description="Helical" evidence="1">
    <location>
        <begin position="37"/>
        <end position="55"/>
    </location>
</feature>
<comment type="caution">
    <text evidence="2">The sequence shown here is derived from an EMBL/GenBank/DDBJ whole genome shotgun (WGS) entry which is preliminary data.</text>
</comment>
<sequence>MEEMVDEQREEKLEKEGKIKNVTSVYDAEVFIVTKKAVWGVIVVIDILFLIYRGSKTYQIAFKLMQGSEETVNHDEDEFEEKPPTIKQRGARLVRRILDFLAMRFLKFIIFCKALHKRIMTTNMVPMCIIIAVYAAGLFLVIAVVYNIMNVTVIEELGGYDMIAFRLDTDHRFTNLAIHDQVDFINNNAMQQYKESMNDSISEYKEMILNFNREQQERMERLNRQLCSLENDKNKCFEELASLLDFNLQPCSIPKLEGTHYEDYDGEAYRQRLKRESKRFVDAIRNIILDTIFFIVAVVLSVVVIYVLNFVVFLFLKSRGMIRVKQVHVYTSLPPEILEQFNLKSLESDDEQDGGNTPDKDKELKKVKIPKVFLTASTEKLI</sequence>